<dbReference type="RefSeq" id="WP_207860625.1">
    <property type="nucleotide sequence ID" value="NZ_JAFREP010000018.1"/>
</dbReference>
<proteinExistence type="predicted"/>
<dbReference type="Proteomes" id="UP000664417">
    <property type="component" value="Unassembled WGS sequence"/>
</dbReference>
<organism evidence="1 2">
    <name type="scientific">Acanthopleuribacter pedis</name>
    <dbReference type="NCBI Taxonomy" id="442870"/>
    <lineage>
        <taxon>Bacteria</taxon>
        <taxon>Pseudomonadati</taxon>
        <taxon>Acidobacteriota</taxon>
        <taxon>Holophagae</taxon>
        <taxon>Acanthopleuribacterales</taxon>
        <taxon>Acanthopleuribacteraceae</taxon>
        <taxon>Acanthopleuribacter</taxon>
    </lineage>
</organism>
<dbReference type="EMBL" id="JAFREP010000018">
    <property type="protein sequence ID" value="MBO1320672.1"/>
    <property type="molecule type" value="Genomic_DNA"/>
</dbReference>
<reference evidence="1" key="1">
    <citation type="submission" date="2021-03" db="EMBL/GenBank/DDBJ databases">
        <authorList>
            <person name="Wang G."/>
        </authorList>
    </citation>
    <scope>NUCLEOTIDE SEQUENCE</scope>
    <source>
        <strain evidence="1">KCTC 12899</strain>
    </source>
</reference>
<protein>
    <submittedName>
        <fullName evidence="1">Uncharacterized protein</fullName>
    </submittedName>
</protein>
<comment type="caution">
    <text evidence="1">The sequence shown here is derived from an EMBL/GenBank/DDBJ whole genome shotgun (WGS) entry which is preliminary data.</text>
</comment>
<dbReference type="AlphaFoldDB" id="A0A8J7U4I1"/>
<sequence length="262" mass="29570">MSETKDTALLRSIPVPPVNSEERFAFTAVEQVLGFALNRHLGKLQSRHFLTKEALREGSGWRDGKPAALLQIKHDTMDEVIEIFTPNLIELARAFYLPGSEDINDEKPVAVEKARPSHPKVHKNALYNLLQNYALSQSMAGCRGVEERGFLRSVWQVVKHAQDRLDAVRARRLSALALNLPLDFESHQMGPQDVAFLNGKAQHFLQQEKEDPFHPYVLEILNGLAFLAKSLPEFDAAPWSCTPYDPARSLVKKFKPYDEQSG</sequence>
<evidence type="ECO:0000313" key="1">
    <source>
        <dbReference type="EMBL" id="MBO1320672.1"/>
    </source>
</evidence>
<accession>A0A8J7U4I1</accession>
<evidence type="ECO:0000313" key="2">
    <source>
        <dbReference type="Proteomes" id="UP000664417"/>
    </source>
</evidence>
<name>A0A8J7U4I1_9BACT</name>
<keyword evidence="2" id="KW-1185">Reference proteome</keyword>
<gene>
    <name evidence="1" type="ORF">J3U88_19495</name>
</gene>